<evidence type="ECO:0000256" key="5">
    <source>
        <dbReference type="ARBA" id="ARBA00022794"/>
    </source>
</evidence>
<feature type="region of interest" description="Disordered" evidence="8">
    <location>
        <begin position="38"/>
        <end position="77"/>
    </location>
</feature>
<protein>
    <submittedName>
        <fullName evidence="11">Uncharacterized protein LOC108561822</fullName>
    </submittedName>
</protein>
<dbReference type="RefSeq" id="XP_017775388.1">
    <property type="nucleotide sequence ID" value="XM_017919899.1"/>
</dbReference>
<accession>A0ABM1MLD8</accession>
<dbReference type="Pfam" id="PF15311">
    <property type="entry name" value="HYLS1_C"/>
    <property type="match status" value="1"/>
</dbReference>
<evidence type="ECO:0000256" key="1">
    <source>
        <dbReference type="ARBA" id="ARBA00004114"/>
    </source>
</evidence>
<dbReference type="Proteomes" id="UP000695000">
    <property type="component" value="Unplaced"/>
</dbReference>
<proteinExistence type="inferred from homology"/>
<dbReference type="InterPro" id="IPR052319">
    <property type="entry name" value="Centriolar_ciliogenesis_assoc"/>
</dbReference>
<evidence type="ECO:0000256" key="8">
    <source>
        <dbReference type="SAM" id="MobiDB-lite"/>
    </source>
</evidence>
<feature type="domain" description="Centriolar and ciliogenesis-associated protein HYLS1 C-terminal" evidence="9">
    <location>
        <begin position="191"/>
        <end position="232"/>
    </location>
</feature>
<evidence type="ECO:0000256" key="4">
    <source>
        <dbReference type="ARBA" id="ARBA00022490"/>
    </source>
</evidence>
<gene>
    <name evidence="11" type="primary">LOC108561822</name>
</gene>
<evidence type="ECO:0000256" key="6">
    <source>
        <dbReference type="ARBA" id="ARBA00023212"/>
    </source>
</evidence>
<sequence length="233" mass="26524">MDKREVLKFLNQLGYTGISAQDLKLFMQDLKKVMKYDRRKTDDRTCNSDSYEDYDGDSENVSPGYSHNRTESSCPSEDSEILENLRLRIAPPQRNVFEDLYRTDTVASKARIVAPKKTISLEIKRNPMPGMENASVQVSSSLSSVAVPSTVRTFTTEAVTFPCEKPLSPKRPTTSSSLRPKSSFIRPKLVTKVHKNDPVALYQKYQTEWKKLKIPGESSHSDLRWAIREQLMG</sequence>
<dbReference type="PANTHER" id="PTHR34174">
    <property type="entry name" value="HYDROLETHALUS SYNDROME PROTEIN 1"/>
    <property type="match status" value="1"/>
</dbReference>
<organism evidence="10 11">
    <name type="scientific">Nicrophorus vespilloides</name>
    <name type="common">Boreal carrion beetle</name>
    <dbReference type="NCBI Taxonomy" id="110193"/>
    <lineage>
        <taxon>Eukaryota</taxon>
        <taxon>Metazoa</taxon>
        <taxon>Ecdysozoa</taxon>
        <taxon>Arthropoda</taxon>
        <taxon>Hexapoda</taxon>
        <taxon>Insecta</taxon>
        <taxon>Pterygota</taxon>
        <taxon>Neoptera</taxon>
        <taxon>Endopterygota</taxon>
        <taxon>Coleoptera</taxon>
        <taxon>Polyphaga</taxon>
        <taxon>Staphyliniformia</taxon>
        <taxon>Silphidae</taxon>
        <taxon>Nicrophorinae</taxon>
        <taxon>Nicrophorus</taxon>
    </lineage>
</organism>
<dbReference type="PANTHER" id="PTHR34174:SF1">
    <property type="entry name" value="CENTRIOLAR AND CILIOGENESIS-ASSOCIATED PROTEIN HYLS1"/>
    <property type="match status" value="1"/>
</dbReference>
<evidence type="ECO:0000313" key="11">
    <source>
        <dbReference type="RefSeq" id="XP_017775388.1"/>
    </source>
</evidence>
<keyword evidence="6" id="KW-0206">Cytoskeleton</keyword>
<keyword evidence="4" id="KW-0963">Cytoplasm</keyword>
<evidence type="ECO:0000256" key="3">
    <source>
        <dbReference type="ARBA" id="ARBA00010091"/>
    </source>
</evidence>
<dbReference type="GeneID" id="108561822"/>
<reference evidence="11" key="1">
    <citation type="submission" date="2025-08" db="UniProtKB">
        <authorList>
            <consortium name="RefSeq"/>
        </authorList>
    </citation>
    <scope>IDENTIFICATION</scope>
    <source>
        <tissue evidence="11">Whole Larva</tissue>
    </source>
</reference>
<keyword evidence="5" id="KW-0970">Cilium biogenesis/degradation</keyword>
<evidence type="ECO:0000256" key="2">
    <source>
        <dbReference type="ARBA" id="ARBA00004138"/>
    </source>
</evidence>
<comment type="similarity">
    <text evidence="3">Belongs to the HYLS1 family.</text>
</comment>
<feature type="compositionally biased region" description="Polar residues" evidence="8">
    <location>
        <begin position="60"/>
        <end position="76"/>
    </location>
</feature>
<name>A0ABM1MLD8_NICVS</name>
<evidence type="ECO:0000256" key="7">
    <source>
        <dbReference type="ARBA" id="ARBA00023273"/>
    </source>
</evidence>
<comment type="subcellular location">
    <subcellularLocation>
        <location evidence="2">Cell projection</location>
        <location evidence="2">Cilium</location>
    </subcellularLocation>
    <subcellularLocation>
        <location evidence="1">Cytoplasm</location>
        <location evidence="1">Cytoskeleton</location>
        <location evidence="1">Microtubule organizing center</location>
        <location evidence="1">Centrosome</location>
        <location evidence="1">Centriole</location>
    </subcellularLocation>
</comment>
<evidence type="ECO:0000313" key="10">
    <source>
        <dbReference type="Proteomes" id="UP000695000"/>
    </source>
</evidence>
<keyword evidence="10" id="KW-1185">Reference proteome</keyword>
<dbReference type="InterPro" id="IPR027918">
    <property type="entry name" value="HYLS1_C_dom"/>
</dbReference>
<evidence type="ECO:0000259" key="9">
    <source>
        <dbReference type="Pfam" id="PF15311"/>
    </source>
</evidence>
<keyword evidence="7" id="KW-0966">Cell projection</keyword>